<evidence type="ECO:0000313" key="2">
    <source>
        <dbReference type="Proteomes" id="UP000245905"/>
    </source>
</evidence>
<accession>A0A2U2ED63</accession>
<dbReference type="EMBL" id="JRFS01000045">
    <property type="protein sequence ID" value="PWE82446.1"/>
    <property type="molecule type" value="Genomic_DNA"/>
</dbReference>
<dbReference type="Proteomes" id="UP000245905">
    <property type="component" value="Unassembled WGS sequence"/>
</dbReference>
<name>A0A2U2ED63_9FIRM</name>
<evidence type="ECO:0000313" key="1">
    <source>
        <dbReference type="EMBL" id="PWE82446.1"/>
    </source>
</evidence>
<proteinExistence type="predicted"/>
<protein>
    <submittedName>
        <fullName evidence="1">Uncharacterized protein</fullName>
    </submittedName>
</protein>
<gene>
    <name evidence="1" type="ORF">LD38_15695</name>
</gene>
<reference evidence="1 2" key="1">
    <citation type="submission" date="2014-09" db="EMBL/GenBank/DDBJ databases">
        <title>Butyrate-producing bacteria isolated from human gut.</title>
        <authorList>
            <person name="Zhang Q."/>
            <person name="Zhao L."/>
        </authorList>
    </citation>
    <scope>NUCLEOTIDE SEQUENCE [LARGE SCALE GENOMIC DNA]</scope>
    <source>
        <strain evidence="1 2">R22</strain>
    </source>
</reference>
<dbReference type="AlphaFoldDB" id="A0A2U2ED63"/>
<dbReference type="RefSeq" id="WP_109258796.1">
    <property type="nucleotide sequence ID" value="NZ_JRFS01000045.1"/>
</dbReference>
<sequence>MNRELYNLSDENTKLLLLIYEMAKSGAITLDSSKMDHAQIMYDYLEYVRRMKGKKEKRQLNQLILLQVIKHSK</sequence>
<comment type="caution">
    <text evidence="1">The sequence shown here is derived from an EMBL/GenBank/DDBJ whole genome shotgun (WGS) entry which is preliminary data.</text>
</comment>
<organism evidence="1 2">
    <name type="scientific">Agathobacter rectalis</name>
    <dbReference type="NCBI Taxonomy" id="39491"/>
    <lineage>
        <taxon>Bacteria</taxon>
        <taxon>Bacillati</taxon>
        <taxon>Bacillota</taxon>
        <taxon>Clostridia</taxon>
        <taxon>Lachnospirales</taxon>
        <taxon>Lachnospiraceae</taxon>
        <taxon>Agathobacter</taxon>
    </lineage>
</organism>